<accession>A0A316GTT3</accession>
<dbReference type="RefSeq" id="WP_109610830.1">
    <property type="nucleotide sequence ID" value="NZ_QGHA01000019.1"/>
</dbReference>
<reference evidence="2 3" key="1">
    <citation type="submission" date="2018-05" db="EMBL/GenBank/DDBJ databases">
        <title>Genomic Encyclopedia of Archaeal and Bacterial Type Strains, Phase II (KMG-II): from individual species to whole genera.</title>
        <authorList>
            <person name="Goeker M."/>
        </authorList>
    </citation>
    <scope>NUCLEOTIDE SEQUENCE [LARGE SCALE GENOMIC DNA]</scope>
    <source>
        <strain evidence="2 3">DSM 19975</strain>
    </source>
</reference>
<keyword evidence="3" id="KW-1185">Reference proteome</keyword>
<dbReference type="Proteomes" id="UP000245678">
    <property type="component" value="Unassembled WGS sequence"/>
</dbReference>
<keyword evidence="1" id="KW-0812">Transmembrane</keyword>
<feature type="transmembrane region" description="Helical" evidence="1">
    <location>
        <begin position="48"/>
        <end position="69"/>
    </location>
</feature>
<organism evidence="2 3">
    <name type="scientific">Mucilaginibacter oryzae</name>
    <dbReference type="NCBI Taxonomy" id="468058"/>
    <lineage>
        <taxon>Bacteria</taxon>
        <taxon>Pseudomonadati</taxon>
        <taxon>Bacteroidota</taxon>
        <taxon>Sphingobacteriia</taxon>
        <taxon>Sphingobacteriales</taxon>
        <taxon>Sphingobacteriaceae</taxon>
        <taxon>Mucilaginibacter</taxon>
    </lineage>
</organism>
<gene>
    <name evidence="2" type="ORF">LX99_04954</name>
</gene>
<name>A0A316GTT3_9SPHI</name>
<evidence type="ECO:0000256" key="1">
    <source>
        <dbReference type="SAM" id="Phobius"/>
    </source>
</evidence>
<evidence type="ECO:0000313" key="2">
    <source>
        <dbReference type="EMBL" id="PWK67096.1"/>
    </source>
</evidence>
<dbReference type="EMBL" id="QGHA01000019">
    <property type="protein sequence ID" value="PWK67096.1"/>
    <property type="molecule type" value="Genomic_DNA"/>
</dbReference>
<dbReference type="AlphaFoldDB" id="A0A316GTT3"/>
<protein>
    <recommendedName>
        <fullName evidence="4">YcxB-like protein</fullName>
    </recommendedName>
</protein>
<comment type="caution">
    <text evidence="2">The sequence shown here is derived from an EMBL/GenBank/DDBJ whole genome shotgun (WGS) entry which is preliminary data.</text>
</comment>
<evidence type="ECO:0000313" key="3">
    <source>
        <dbReference type="Proteomes" id="UP000245678"/>
    </source>
</evidence>
<keyword evidence="1" id="KW-1133">Transmembrane helix</keyword>
<sequence length="161" mass="18188">MNTTTFVIDESRLSGLVKRLQYNLFSRVAIIGITVLSSQYFSYGSRDLKAFALSFCITTPLVLLIIGYSSGRKFRRTYKTLKVVLNEEGVEVKAEGMPYKMINWADLIVKEHPNGTIDLFDNTVSNLSGRWSGKGWIRIQPEIADRANLLSELAKRSQTAF</sequence>
<feature type="transmembrane region" description="Helical" evidence="1">
    <location>
        <begin position="24"/>
        <end position="42"/>
    </location>
</feature>
<evidence type="ECO:0008006" key="4">
    <source>
        <dbReference type="Google" id="ProtNLM"/>
    </source>
</evidence>
<keyword evidence="1" id="KW-0472">Membrane</keyword>
<proteinExistence type="predicted"/>